<dbReference type="InterPro" id="IPR051782">
    <property type="entry name" value="ABC_Transporter_VariousFunc"/>
</dbReference>
<dbReference type="SMART" id="SM00382">
    <property type="entry name" value="AAA"/>
    <property type="match status" value="1"/>
</dbReference>
<dbReference type="GO" id="GO:0017004">
    <property type="term" value="P:cytochrome complex assembly"/>
    <property type="evidence" value="ECO:0007669"/>
    <property type="project" value="UniProtKB-KW"/>
</dbReference>
<dbReference type="PANTHER" id="PTHR42939">
    <property type="entry name" value="ABC TRANSPORTER ATP-BINDING PROTEIN ALBC-RELATED"/>
    <property type="match status" value="1"/>
</dbReference>
<keyword evidence="4 6" id="KW-0067">ATP-binding</keyword>
<dbReference type="GO" id="GO:0016887">
    <property type="term" value="F:ATP hydrolysis activity"/>
    <property type="evidence" value="ECO:0007669"/>
    <property type="project" value="InterPro"/>
</dbReference>
<reference evidence="6 7" key="1">
    <citation type="journal article" date="2016" name="Nat. Commun.">
        <title>Thousands of microbial genomes shed light on interconnected biogeochemical processes in an aquifer system.</title>
        <authorList>
            <person name="Anantharaman K."/>
            <person name="Brown C.T."/>
            <person name="Hug L.A."/>
            <person name="Sharon I."/>
            <person name="Castelle C.J."/>
            <person name="Probst A.J."/>
            <person name="Thomas B.C."/>
            <person name="Singh A."/>
            <person name="Wilkins M.J."/>
            <person name="Karaoz U."/>
            <person name="Brodie E.L."/>
            <person name="Williams K.H."/>
            <person name="Hubbard S.S."/>
            <person name="Banfield J.F."/>
        </authorList>
    </citation>
    <scope>NUCLEOTIDE SEQUENCE [LARGE SCALE GENOMIC DNA]</scope>
</reference>
<dbReference type="AlphaFoldDB" id="A0A1F5VNJ4"/>
<proteinExistence type="predicted"/>
<dbReference type="SUPFAM" id="SSF52540">
    <property type="entry name" value="P-loop containing nucleoside triphosphate hydrolases"/>
    <property type="match status" value="1"/>
</dbReference>
<dbReference type="InterPro" id="IPR003439">
    <property type="entry name" value="ABC_transporter-like_ATP-bd"/>
</dbReference>
<dbReference type="Gene3D" id="3.40.50.300">
    <property type="entry name" value="P-loop containing nucleotide triphosphate hydrolases"/>
    <property type="match status" value="1"/>
</dbReference>
<keyword evidence="1" id="KW-0813">Transport</keyword>
<organism evidence="6 7">
    <name type="scientific">Candidatus Fischerbacteria bacterium RBG_13_37_8</name>
    <dbReference type="NCBI Taxonomy" id="1817863"/>
    <lineage>
        <taxon>Bacteria</taxon>
        <taxon>Candidatus Fischeribacteriota</taxon>
    </lineage>
</organism>
<dbReference type="Proteomes" id="UP000178943">
    <property type="component" value="Unassembled WGS sequence"/>
</dbReference>
<accession>A0A1F5VNJ4</accession>
<evidence type="ECO:0000256" key="2">
    <source>
        <dbReference type="ARBA" id="ARBA00022741"/>
    </source>
</evidence>
<evidence type="ECO:0000313" key="7">
    <source>
        <dbReference type="Proteomes" id="UP000178943"/>
    </source>
</evidence>
<dbReference type="PANTHER" id="PTHR42939:SF1">
    <property type="entry name" value="ABC TRANSPORTER ATP-BINDING PROTEIN ALBC-RELATED"/>
    <property type="match status" value="1"/>
</dbReference>
<protein>
    <submittedName>
        <fullName evidence="6">Heme ABC exporter, ATP-binding protein CcmA</fullName>
    </submittedName>
</protein>
<dbReference type="PROSITE" id="PS50893">
    <property type="entry name" value="ABC_TRANSPORTER_2"/>
    <property type="match status" value="1"/>
</dbReference>
<evidence type="ECO:0000313" key="6">
    <source>
        <dbReference type="EMBL" id="OGF64974.1"/>
    </source>
</evidence>
<feature type="domain" description="ABC transporter" evidence="5">
    <location>
        <begin position="2"/>
        <end position="229"/>
    </location>
</feature>
<dbReference type="Pfam" id="PF00005">
    <property type="entry name" value="ABC_tran"/>
    <property type="match status" value="1"/>
</dbReference>
<gene>
    <name evidence="6" type="ORF">A2Y62_00695</name>
</gene>
<dbReference type="GO" id="GO:0022857">
    <property type="term" value="F:transmembrane transporter activity"/>
    <property type="evidence" value="ECO:0007669"/>
    <property type="project" value="InterPro"/>
</dbReference>
<keyword evidence="2" id="KW-0547">Nucleotide-binding</keyword>
<evidence type="ECO:0000256" key="3">
    <source>
        <dbReference type="ARBA" id="ARBA00022748"/>
    </source>
</evidence>
<dbReference type="STRING" id="1817863.A2Y62_00695"/>
<dbReference type="InterPro" id="IPR003593">
    <property type="entry name" value="AAA+_ATPase"/>
</dbReference>
<sequence length="229" mass="26087">MLACKNIIVKYGIYTALNNISLEFNRGEVHVLFGPNGAGKTTFLKVISTSMKPHKGAIVFKGKDVFTLLYEFRCVLGFLSHDLSLYNNLTAQENLQFWSELYEVKDWELRIEEVLQLVGLKDSTDKFVRQFSRGMKQRLAIARSMLHFPEVILWDEPYTGIDITTTQIINQIMNRMKNEGALIIFSTHDVSAGYALADTIHVLDRGKIVASRKKSSLSYDELQDILFGL</sequence>
<dbReference type="InterPro" id="IPR027417">
    <property type="entry name" value="P-loop_NTPase"/>
</dbReference>
<dbReference type="CDD" id="cd03230">
    <property type="entry name" value="ABC_DR_subfamily_A"/>
    <property type="match status" value="1"/>
</dbReference>
<comment type="caution">
    <text evidence="6">The sequence shown here is derived from an EMBL/GenBank/DDBJ whole genome shotgun (WGS) entry which is preliminary data.</text>
</comment>
<name>A0A1F5VNJ4_9BACT</name>
<dbReference type="EMBL" id="MFGW01000124">
    <property type="protein sequence ID" value="OGF64974.1"/>
    <property type="molecule type" value="Genomic_DNA"/>
</dbReference>
<evidence type="ECO:0000259" key="5">
    <source>
        <dbReference type="PROSITE" id="PS50893"/>
    </source>
</evidence>
<dbReference type="NCBIfam" id="TIGR01189">
    <property type="entry name" value="ccmA"/>
    <property type="match status" value="1"/>
</dbReference>
<evidence type="ECO:0000256" key="1">
    <source>
        <dbReference type="ARBA" id="ARBA00022448"/>
    </source>
</evidence>
<keyword evidence="3" id="KW-0201">Cytochrome c-type biogenesis</keyword>
<dbReference type="GO" id="GO:0005524">
    <property type="term" value="F:ATP binding"/>
    <property type="evidence" value="ECO:0007669"/>
    <property type="project" value="UniProtKB-KW"/>
</dbReference>
<dbReference type="InterPro" id="IPR005895">
    <property type="entry name" value="ABC_transptr_haem_export_CcmA"/>
</dbReference>
<evidence type="ECO:0000256" key="4">
    <source>
        <dbReference type="ARBA" id="ARBA00022840"/>
    </source>
</evidence>